<evidence type="ECO:0000256" key="4">
    <source>
        <dbReference type="ARBA" id="ARBA00022452"/>
    </source>
</evidence>
<evidence type="ECO:0000256" key="3">
    <source>
        <dbReference type="ARBA" id="ARBA00022448"/>
    </source>
</evidence>
<dbReference type="InterPro" id="IPR037066">
    <property type="entry name" value="Plug_dom_sf"/>
</dbReference>
<comment type="caution">
    <text evidence="17">The sequence shown here is derived from an EMBL/GenBank/DDBJ whole genome shotgun (WGS) entry which is preliminary data.</text>
</comment>
<dbReference type="PROSITE" id="PS52016">
    <property type="entry name" value="TONB_DEPENDENT_REC_3"/>
    <property type="match status" value="1"/>
</dbReference>
<dbReference type="InterPro" id="IPR000531">
    <property type="entry name" value="Beta-barrel_TonB"/>
</dbReference>
<evidence type="ECO:0000259" key="15">
    <source>
        <dbReference type="Pfam" id="PF00593"/>
    </source>
</evidence>
<evidence type="ECO:0000256" key="1">
    <source>
        <dbReference type="ARBA" id="ARBA00004571"/>
    </source>
</evidence>
<feature type="chain" id="PRO_5013627743" evidence="14">
    <location>
        <begin position="26"/>
        <end position="617"/>
    </location>
</feature>
<sequence length="617" mass="64549">MNPHVSTRSTPAALALAFAVPWANAQSIAEASTVIVTAARAAQGAGDVLADYTLISADDIARSNRQSVIDLLQAQRGIEVARNGGPGTNASVYIRGADSKQNVVLVDGVRIGSSTSGAANWSALSLANIDHIEIIYGPLSTMYGADAIGGVVQIFTKRGKGAPGVVAFAGGGSDATGTVNAAVSGKAGRLAYAASAGRERSAGFSATKPGNFSYHPDNDGYTRAGASGQLGFDVAPGHAVGALFLRSRLEAQYDSGATYDARAIQTLENTAVYANDRISAQWSSHFQLTRAADKSGSDSGAAQSGKSQINTVQTGASWQNDIAFGSDTLQLLVERRVEKVVASSTPVLSGERSTNSAAASFQLKRGAYLVSASARHDHSSQYGSKATGALALGYRISDALRFGASAGTSFRAPTFNELYFPGFGVPANKPEYARNAEAGIHFDNGGTQLSAVHFSNQVGDLLVTAAVCPVEAATHPFGCAYNIDKGVLSGTSVAAATQLNSFALSASFDWQDPRDDTTGKVLARRARQHARAGVEYGAGPFKVGLEVIASGKRFDDVRNRNVLAGYGLLNLNARYAFDRDWSALLRFDNVNNKHYELARTYATAGIKVFAGLRYGMQ</sequence>
<feature type="domain" description="TonB-dependent receptor plug" evidence="16">
    <location>
        <begin position="49"/>
        <end position="151"/>
    </location>
</feature>
<name>A0A2G8SWP9_9BURK</name>
<dbReference type="InterPro" id="IPR036942">
    <property type="entry name" value="Beta-barrel_TonB_sf"/>
</dbReference>
<feature type="domain" description="TonB-dependent receptor-like beta-barrel" evidence="15">
    <location>
        <begin position="207"/>
        <end position="590"/>
    </location>
</feature>
<dbReference type="GO" id="GO:0006811">
    <property type="term" value="P:monoatomic ion transport"/>
    <property type="evidence" value="ECO:0007669"/>
    <property type="project" value="UniProtKB-KW"/>
</dbReference>
<gene>
    <name evidence="17" type="ORF">CR103_19235</name>
</gene>
<dbReference type="PANTHER" id="PTHR30069:SF53">
    <property type="entry name" value="COLICIN I RECEPTOR-RELATED"/>
    <property type="match status" value="1"/>
</dbReference>
<dbReference type="GO" id="GO:0015889">
    <property type="term" value="P:cobalamin transport"/>
    <property type="evidence" value="ECO:0007669"/>
    <property type="project" value="TreeGrafter"/>
</dbReference>
<proteinExistence type="inferred from homology"/>
<dbReference type="OrthoDB" id="183532at2"/>
<evidence type="ECO:0000259" key="16">
    <source>
        <dbReference type="Pfam" id="PF07715"/>
    </source>
</evidence>
<evidence type="ECO:0000256" key="14">
    <source>
        <dbReference type="SAM" id="SignalP"/>
    </source>
</evidence>
<evidence type="ECO:0000256" key="8">
    <source>
        <dbReference type="ARBA" id="ARBA00023077"/>
    </source>
</evidence>
<keyword evidence="6 14" id="KW-0732">Signal</keyword>
<dbReference type="PANTHER" id="PTHR30069">
    <property type="entry name" value="TONB-DEPENDENT OUTER MEMBRANE RECEPTOR"/>
    <property type="match status" value="1"/>
</dbReference>
<keyword evidence="9 12" id="KW-0472">Membrane</keyword>
<protein>
    <submittedName>
        <fullName evidence="17">TonB-dependent vitamin B12 receptor</fullName>
    </submittedName>
</protein>
<evidence type="ECO:0000256" key="5">
    <source>
        <dbReference type="ARBA" id="ARBA00022692"/>
    </source>
</evidence>
<feature type="signal peptide" evidence="14">
    <location>
        <begin position="1"/>
        <end position="25"/>
    </location>
</feature>
<evidence type="ECO:0000313" key="17">
    <source>
        <dbReference type="EMBL" id="PIL38225.1"/>
    </source>
</evidence>
<comment type="similarity">
    <text evidence="2 12 13">Belongs to the TonB-dependent receptor family.</text>
</comment>
<evidence type="ECO:0000313" key="18">
    <source>
        <dbReference type="Proteomes" id="UP000228593"/>
    </source>
</evidence>
<dbReference type="RefSeq" id="WP_099917555.1">
    <property type="nucleotide sequence ID" value="NZ_BMHS01000033.1"/>
</dbReference>
<dbReference type="Gene3D" id="2.40.170.20">
    <property type="entry name" value="TonB-dependent receptor, beta-barrel domain"/>
    <property type="match status" value="1"/>
</dbReference>
<evidence type="ECO:0000256" key="6">
    <source>
        <dbReference type="ARBA" id="ARBA00022729"/>
    </source>
</evidence>
<dbReference type="InterPro" id="IPR012910">
    <property type="entry name" value="Plug_dom"/>
</dbReference>
<dbReference type="Pfam" id="PF00593">
    <property type="entry name" value="TonB_dep_Rec_b-barrel"/>
    <property type="match status" value="1"/>
</dbReference>
<dbReference type="AlphaFoldDB" id="A0A2G8SWP9"/>
<keyword evidence="18" id="KW-1185">Reference proteome</keyword>
<dbReference type="EMBL" id="PDOB01000043">
    <property type="protein sequence ID" value="PIL38225.1"/>
    <property type="molecule type" value="Genomic_DNA"/>
</dbReference>
<dbReference type="Proteomes" id="UP000228593">
    <property type="component" value="Unassembled WGS sequence"/>
</dbReference>
<evidence type="ECO:0000256" key="7">
    <source>
        <dbReference type="ARBA" id="ARBA00023065"/>
    </source>
</evidence>
<evidence type="ECO:0000256" key="12">
    <source>
        <dbReference type="PROSITE-ProRule" id="PRU01360"/>
    </source>
</evidence>
<keyword evidence="7" id="KW-0406">Ion transport</keyword>
<evidence type="ECO:0000256" key="9">
    <source>
        <dbReference type="ARBA" id="ARBA00023136"/>
    </source>
</evidence>
<evidence type="ECO:0000256" key="11">
    <source>
        <dbReference type="ARBA" id="ARBA00023237"/>
    </source>
</evidence>
<keyword evidence="10 17" id="KW-0675">Receptor</keyword>
<evidence type="ECO:0000256" key="13">
    <source>
        <dbReference type="RuleBase" id="RU003357"/>
    </source>
</evidence>
<keyword evidence="4 12" id="KW-1134">Transmembrane beta strand</keyword>
<dbReference type="Gene3D" id="2.170.130.10">
    <property type="entry name" value="TonB-dependent receptor, plug domain"/>
    <property type="match status" value="1"/>
</dbReference>
<evidence type="ECO:0000256" key="10">
    <source>
        <dbReference type="ARBA" id="ARBA00023170"/>
    </source>
</evidence>
<dbReference type="SUPFAM" id="SSF56935">
    <property type="entry name" value="Porins"/>
    <property type="match status" value="1"/>
</dbReference>
<evidence type="ECO:0000256" key="2">
    <source>
        <dbReference type="ARBA" id="ARBA00009810"/>
    </source>
</evidence>
<comment type="subcellular location">
    <subcellularLocation>
        <location evidence="1 12">Cell outer membrane</location>
        <topology evidence="1 12">Multi-pass membrane protein</topology>
    </subcellularLocation>
</comment>
<dbReference type="Pfam" id="PF07715">
    <property type="entry name" value="Plug"/>
    <property type="match status" value="1"/>
</dbReference>
<keyword evidence="5 12" id="KW-0812">Transmembrane</keyword>
<keyword evidence="8 13" id="KW-0798">TonB box</keyword>
<dbReference type="InterPro" id="IPR039426">
    <property type="entry name" value="TonB-dep_rcpt-like"/>
</dbReference>
<keyword evidence="3 12" id="KW-0813">Transport</keyword>
<dbReference type="GO" id="GO:0009279">
    <property type="term" value="C:cell outer membrane"/>
    <property type="evidence" value="ECO:0007669"/>
    <property type="project" value="UniProtKB-SubCell"/>
</dbReference>
<reference evidence="17 18" key="1">
    <citation type="submission" date="2017-10" db="EMBL/GenBank/DDBJ databases">
        <title>Massilia psychrophilum sp. nov., a novel purple-pigmented bacterium isolated from Tianshan glacier, Xinjiang Municipality, China.</title>
        <authorList>
            <person name="Wang H."/>
        </authorList>
    </citation>
    <scope>NUCLEOTIDE SEQUENCE [LARGE SCALE GENOMIC DNA]</scope>
    <source>
        <strain evidence="17 18">JCM 30813</strain>
    </source>
</reference>
<keyword evidence="11 12" id="KW-0998">Cell outer membrane</keyword>
<organism evidence="17 18">
    <name type="scientific">Massilia psychrophila</name>
    <dbReference type="NCBI Taxonomy" id="1603353"/>
    <lineage>
        <taxon>Bacteria</taxon>
        <taxon>Pseudomonadati</taxon>
        <taxon>Pseudomonadota</taxon>
        <taxon>Betaproteobacteria</taxon>
        <taxon>Burkholderiales</taxon>
        <taxon>Oxalobacteraceae</taxon>
        <taxon>Telluria group</taxon>
        <taxon>Massilia</taxon>
    </lineage>
</organism>
<accession>A0A2G8SWP9</accession>